<name>A0A8S2QV33_9BILA</name>
<dbReference type="InterPro" id="IPR013783">
    <property type="entry name" value="Ig-like_fold"/>
</dbReference>
<evidence type="ECO:0000259" key="9">
    <source>
        <dbReference type="Pfam" id="PF22544"/>
    </source>
</evidence>
<dbReference type="InterPro" id="IPR027417">
    <property type="entry name" value="P-loop_NTPase"/>
</dbReference>
<dbReference type="GO" id="GO:1904158">
    <property type="term" value="P:axonemal central apparatus assembly"/>
    <property type="evidence" value="ECO:0007669"/>
    <property type="project" value="TreeGrafter"/>
</dbReference>
<dbReference type="SUPFAM" id="SSF52540">
    <property type="entry name" value="P-loop containing nucleoside triphosphate hydrolases"/>
    <property type="match status" value="1"/>
</dbReference>
<keyword evidence="3" id="KW-0963">Cytoplasm</keyword>
<feature type="domain" description="HYDIN/VesB/CFA65-like Ig-like" evidence="9">
    <location>
        <begin position="16"/>
        <end position="114"/>
    </location>
</feature>
<feature type="compositionally biased region" description="Basic and acidic residues" evidence="6">
    <location>
        <begin position="874"/>
        <end position="889"/>
    </location>
</feature>
<accession>A0A8S2QV33</accession>
<evidence type="ECO:0000256" key="6">
    <source>
        <dbReference type="SAM" id="MobiDB-lite"/>
    </source>
</evidence>
<feature type="non-terminal residue" evidence="10">
    <location>
        <position position="1087"/>
    </location>
</feature>
<dbReference type="InterPro" id="IPR008962">
    <property type="entry name" value="PapD-like_sf"/>
</dbReference>
<feature type="region of interest" description="Disordered" evidence="6">
    <location>
        <begin position="874"/>
        <end position="935"/>
    </location>
</feature>
<protein>
    <recommendedName>
        <fullName evidence="12">HYDIN</fullName>
    </recommendedName>
</protein>
<organism evidence="10 11">
    <name type="scientific">Rotaria magnacalcarata</name>
    <dbReference type="NCBI Taxonomy" id="392030"/>
    <lineage>
        <taxon>Eukaryota</taxon>
        <taxon>Metazoa</taxon>
        <taxon>Spiralia</taxon>
        <taxon>Gnathifera</taxon>
        <taxon>Rotifera</taxon>
        <taxon>Eurotatoria</taxon>
        <taxon>Bdelloidea</taxon>
        <taxon>Philodinida</taxon>
        <taxon>Philodinidae</taxon>
        <taxon>Rotaria</taxon>
    </lineage>
</organism>
<feature type="domain" description="Abnormal spindle-like microcephaly-associated protein ASH" evidence="7">
    <location>
        <begin position="754"/>
        <end position="818"/>
    </location>
</feature>
<feature type="compositionally biased region" description="Basic and acidic residues" evidence="6">
    <location>
        <begin position="1047"/>
        <end position="1056"/>
    </location>
</feature>
<dbReference type="Proteomes" id="UP000681967">
    <property type="component" value="Unassembled WGS sequence"/>
</dbReference>
<evidence type="ECO:0000256" key="4">
    <source>
        <dbReference type="ARBA" id="ARBA00023069"/>
    </source>
</evidence>
<reference evidence="10" key="1">
    <citation type="submission" date="2021-02" db="EMBL/GenBank/DDBJ databases">
        <authorList>
            <person name="Nowell W R."/>
        </authorList>
    </citation>
    <scope>NUCLEOTIDE SEQUENCE</scope>
</reference>
<feature type="region of interest" description="Disordered" evidence="6">
    <location>
        <begin position="1047"/>
        <end position="1087"/>
    </location>
</feature>
<dbReference type="SUPFAM" id="SSF49354">
    <property type="entry name" value="PapD-like"/>
    <property type="match status" value="1"/>
</dbReference>
<gene>
    <name evidence="10" type="ORF">BYL167_LOCUS20306</name>
</gene>
<feature type="compositionally biased region" description="Basic residues" evidence="6">
    <location>
        <begin position="1065"/>
        <end position="1075"/>
    </location>
</feature>
<feature type="non-terminal residue" evidence="10">
    <location>
        <position position="1"/>
    </location>
</feature>
<dbReference type="Pfam" id="PF17213">
    <property type="entry name" value="Hydin_ADK"/>
    <property type="match status" value="1"/>
</dbReference>
<dbReference type="GO" id="GO:0003341">
    <property type="term" value="P:cilium movement"/>
    <property type="evidence" value="ECO:0007669"/>
    <property type="project" value="TreeGrafter"/>
</dbReference>
<dbReference type="InterPro" id="IPR053879">
    <property type="entry name" value="HYDIN_VesB_CFA65-like_Ig"/>
</dbReference>
<feature type="domain" description="Hydin adenylate kinase-like" evidence="8">
    <location>
        <begin position="984"/>
        <end position="1058"/>
    </location>
</feature>
<dbReference type="AlphaFoldDB" id="A0A8S2QV33"/>
<evidence type="ECO:0000313" key="10">
    <source>
        <dbReference type="EMBL" id="CAF4125940.1"/>
    </source>
</evidence>
<evidence type="ECO:0000313" key="11">
    <source>
        <dbReference type="Proteomes" id="UP000681967"/>
    </source>
</evidence>
<keyword evidence="5" id="KW-0966">Cell projection</keyword>
<dbReference type="Pfam" id="PF15780">
    <property type="entry name" value="ASH"/>
    <property type="match status" value="1"/>
</dbReference>
<proteinExistence type="predicted"/>
<dbReference type="InterPro" id="IPR033768">
    <property type="entry name" value="Hydin_ADK"/>
</dbReference>
<dbReference type="EMBL" id="CAJOBH010008886">
    <property type="protein sequence ID" value="CAF4125940.1"/>
    <property type="molecule type" value="Genomic_DNA"/>
</dbReference>
<keyword evidence="4" id="KW-0969">Cilium</keyword>
<evidence type="ECO:0000259" key="7">
    <source>
        <dbReference type="Pfam" id="PF15780"/>
    </source>
</evidence>
<dbReference type="Gene3D" id="2.60.40.10">
    <property type="entry name" value="Immunoglobulins"/>
    <property type="match status" value="5"/>
</dbReference>
<evidence type="ECO:0000256" key="2">
    <source>
        <dbReference type="ARBA" id="ARBA00004496"/>
    </source>
</evidence>
<dbReference type="PANTHER" id="PTHR23053">
    <property type="entry name" value="DLEC1 DELETED IN LUNG AND ESOPHAGEAL CANCER 1"/>
    <property type="match status" value="1"/>
</dbReference>
<evidence type="ECO:0008006" key="12">
    <source>
        <dbReference type="Google" id="ProtNLM"/>
    </source>
</evidence>
<dbReference type="Pfam" id="PF22544">
    <property type="entry name" value="HYDIN_VesB_CFA65-like_Ig"/>
    <property type="match status" value="1"/>
</dbReference>
<comment type="subcellular location">
    <subcellularLocation>
        <location evidence="1">Cell projection</location>
        <location evidence="1">Cilium</location>
    </subcellularLocation>
    <subcellularLocation>
        <location evidence="2">Cytoplasm</location>
    </subcellularLocation>
</comment>
<dbReference type="GO" id="GO:0005930">
    <property type="term" value="C:axoneme"/>
    <property type="evidence" value="ECO:0007669"/>
    <property type="project" value="TreeGrafter"/>
</dbReference>
<evidence type="ECO:0000256" key="5">
    <source>
        <dbReference type="ARBA" id="ARBA00023273"/>
    </source>
</evidence>
<sequence length="1087" mass="121885">RDPPLELEIIATGTGPVLFIDPGELRFGTISVLDEHTQILSLSNESPIPAVFHCDFEKKNSCFSCVPNYGVVEPHTSIEVRVIARLNDRLKFNEELIIFVDHSSPRSILITAQGTGALIVPDVPIFPSLNLGSRFVGTSIVQRIHFTNKGRRHLAVHFIPAGDTTAAYGVQRKTKASSKDSDLSRASEQIFRLEPERLEFSPGETRLLTVTGFAAQPKTIDEIFTCLAIIGRSTGRDKLLSLKIHCEFVEPLMSFSKTDLYFRVEYNEQTIADGLRTPVSSELTFSNISAIDLTANLRVKHPFLLKTEANDDSSSTSRLDSTDETLPEIPPGFTLTKKIKILTGMSYAEHIYFDPSANTKELSWKCDEQVVFTYEEHAFNDIVSLHGEVHYPNLLIEHADLNFGCILNGTEVTRYVTMVNVSPLPVKYLWAFILDENDRNYSFEPQPQTNISSPQLNQTQIQSGPWSENVDQPITYDTINANPKLEEIFDISPFFGCLQPGEIEKTAVRFYGHPGIKTAVKAICQVENGPVYELYLHGQASYMAYRLNTHEIDFSDIYFDKTATHTLTLANVGLVPLDFQILNLSNLKTNQQYEQIDVEPQSGECDAFSTTVITVKFLPNVPEKFEKIVYLQVAHFQPDEVRLIGTGMFSRLDIDLPRYIINNSVEEQLYEQIKEKFDEKTLQHQLDTVVVQTFVQKSNEINPHFMEFIDQSPIQQQLQLQSLHSSNATLSSSSTSLSKRSVSSKSIPILPDYLVDFSYIILGTVRQNYIRVKNPTNSNITFRFDRLAYKNTGFSFDCDHVKNLPPGEYIRITVTFDPRGANLELGPVELRVPVEILRLLPGYDENNNILLPTRTAGDKLPAELQKFHDDVVKRAEEEKQGETTKRTEETPYPIDGIEINGGELASSSQQPTASGERVGDRATSNSIGEPTESIGDKSEFTLKRVAEKIINYDMTPVAQALARHLGIDLTADGIQARNRRGISVIVHGPPGSGKTMISREISERYDCALLNLDQVIIDAIDSAQRSEFAQRAYLMCRDAFEKNMEEQRQTDVDVDHAPAAQLAAHSKKVPDKKKKGAETADPTTQTT</sequence>
<dbReference type="InterPro" id="IPR033305">
    <property type="entry name" value="Hydin-like"/>
</dbReference>
<dbReference type="PANTHER" id="PTHR23053:SF0">
    <property type="entry name" value="HYDROCEPHALUS-INDUCING PROTEIN HOMOLOG"/>
    <property type="match status" value="1"/>
</dbReference>
<evidence type="ECO:0000256" key="3">
    <source>
        <dbReference type="ARBA" id="ARBA00022490"/>
    </source>
</evidence>
<evidence type="ECO:0000259" key="8">
    <source>
        <dbReference type="Pfam" id="PF17213"/>
    </source>
</evidence>
<dbReference type="Gene3D" id="3.40.50.300">
    <property type="entry name" value="P-loop containing nucleotide triphosphate hydrolases"/>
    <property type="match status" value="1"/>
</dbReference>
<evidence type="ECO:0000256" key="1">
    <source>
        <dbReference type="ARBA" id="ARBA00004138"/>
    </source>
</evidence>
<dbReference type="InterPro" id="IPR031549">
    <property type="entry name" value="ASH"/>
</dbReference>
<comment type="caution">
    <text evidence="10">The sequence shown here is derived from an EMBL/GenBank/DDBJ whole genome shotgun (WGS) entry which is preliminary data.</text>
</comment>